<proteinExistence type="inferred from homology"/>
<dbReference type="EMBL" id="UIVT01000004">
    <property type="protein sequence ID" value="SVP94216.1"/>
    <property type="molecule type" value="Genomic_DNA"/>
</dbReference>
<dbReference type="SUPFAM" id="SSF82657">
    <property type="entry name" value="BolA-like"/>
    <property type="match status" value="1"/>
</dbReference>
<dbReference type="EMBL" id="UIVS01000004">
    <property type="protein sequence ID" value="SVP94954.1"/>
    <property type="molecule type" value="Genomic_DNA"/>
</dbReference>
<protein>
    <submittedName>
        <fullName evidence="2">BolA-like protein, putative</fullName>
    </submittedName>
</protein>
<dbReference type="GO" id="GO:0051604">
    <property type="term" value="P:protein maturation"/>
    <property type="evidence" value="ECO:0007669"/>
    <property type="project" value="InterPro"/>
</dbReference>
<dbReference type="AlphaFoldDB" id="A0A3B0NGA9"/>
<accession>A0A3B0NGA9</accession>
<dbReference type="GO" id="GO:0051537">
    <property type="term" value="F:2 iron, 2 sulfur cluster binding"/>
    <property type="evidence" value="ECO:0007669"/>
    <property type="project" value="InterPro"/>
</dbReference>
<comment type="similarity">
    <text evidence="1">Belongs to the BolA/IbaG family.</text>
</comment>
<dbReference type="VEuPathDB" id="PiroplasmaDB:TA07580"/>
<dbReference type="GO" id="GO:0006879">
    <property type="term" value="P:intracellular iron ion homeostasis"/>
    <property type="evidence" value="ECO:0007669"/>
    <property type="project" value="InterPro"/>
</dbReference>
<organism evidence="2">
    <name type="scientific">Theileria annulata</name>
    <dbReference type="NCBI Taxonomy" id="5874"/>
    <lineage>
        <taxon>Eukaryota</taxon>
        <taxon>Sar</taxon>
        <taxon>Alveolata</taxon>
        <taxon>Apicomplexa</taxon>
        <taxon>Aconoidasida</taxon>
        <taxon>Piroplasmida</taxon>
        <taxon>Theileriidae</taxon>
        <taxon>Theileria</taxon>
    </lineage>
</organism>
<dbReference type="PANTHER" id="PTHR12735:SF27">
    <property type="entry name" value="BOLA-LIKE PROTEIN 2"/>
    <property type="match status" value="1"/>
</dbReference>
<dbReference type="PANTHER" id="PTHR12735">
    <property type="entry name" value="BOLA-LIKE PROTEIN-RELATED"/>
    <property type="match status" value="1"/>
</dbReference>
<gene>
    <name evidence="2" type="ORF">TAT_000321800</name>
    <name evidence="3" type="ORF">TAV_000321700</name>
</gene>
<dbReference type="PIRSF" id="PIRSF003113">
    <property type="entry name" value="BolA"/>
    <property type="match status" value="1"/>
</dbReference>
<name>A0A3B0NGA9_THEAN</name>
<sequence>MVRALVEEKIRSALSPTILKLVDKSGGCGAAFDAVIVSSLFEGKSLLDRHRLVNSALSEEMEKIHAFSMKCHTPKEWEEKSKND</sequence>
<dbReference type="InterPro" id="IPR036065">
    <property type="entry name" value="BolA-like_sf"/>
</dbReference>
<evidence type="ECO:0000313" key="3">
    <source>
        <dbReference type="EMBL" id="SVP94954.1"/>
    </source>
</evidence>
<dbReference type="InterPro" id="IPR045115">
    <property type="entry name" value="BOL2"/>
</dbReference>
<dbReference type="GO" id="GO:0005829">
    <property type="term" value="C:cytosol"/>
    <property type="evidence" value="ECO:0007669"/>
    <property type="project" value="TreeGrafter"/>
</dbReference>
<dbReference type="InterPro" id="IPR002634">
    <property type="entry name" value="BolA"/>
</dbReference>
<evidence type="ECO:0000256" key="1">
    <source>
        <dbReference type="RuleBase" id="RU003860"/>
    </source>
</evidence>
<dbReference type="GO" id="GO:0005634">
    <property type="term" value="C:nucleus"/>
    <property type="evidence" value="ECO:0007669"/>
    <property type="project" value="TreeGrafter"/>
</dbReference>
<dbReference type="Gene3D" id="3.10.20.90">
    <property type="entry name" value="Phosphatidylinositol 3-kinase Catalytic Subunit, Chain A, domain 1"/>
    <property type="match status" value="1"/>
</dbReference>
<dbReference type="Pfam" id="PF01722">
    <property type="entry name" value="BolA"/>
    <property type="match status" value="1"/>
</dbReference>
<reference evidence="2" key="1">
    <citation type="submission" date="2018-07" db="EMBL/GenBank/DDBJ databases">
        <authorList>
            <person name="Quirk P.G."/>
            <person name="Krulwich T.A."/>
        </authorList>
    </citation>
    <scope>NUCLEOTIDE SEQUENCE</scope>
    <source>
        <strain evidence="2">Anand</strain>
    </source>
</reference>
<evidence type="ECO:0000313" key="2">
    <source>
        <dbReference type="EMBL" id="SVP94216.1"/>
    </source>
</evidence>